<dbReference type="AlphaFoldDB" id="A0A1R2BHN9"/>
<dbReference type="Proteomes" id="UP000187209">
    <property type="component" value="Unassembled WGS sequence"/>
</dbReference>
<comment type="caution">
    <text evidence="1">The sequence shown here is derived from an EMBL/GenBank/DDBJ whole genome shotgun (WGS) entry which is preliminary data.</text>
</comment>
<proteinExistence type="predicted"/>
<name>A0A1R2BHN9_9CILI</name>
<gene>
    <name evidence="1" type="ORF">SteCoe_24382</name>
</gene>
<reference evidence="1 2" key="1">
    <citation type="submission" date="2016-11" db="EMBL/GenBank/DDBJ databases">
        <title>The macronuclear genome of Stentor coeruleus: a giant cell with tiny introns.</title>
        <authorList>
            <person name="Slabodnick M."/>
            <person name="Ruby J.G."/>
            <person name="Reiff S.B."/>
            <person name="Swart E.C."/>
            <person name="Gosai S."/>
            <person name="Prabakaran S."/>
            <person name="Witkowska E."/>
            <person name="Larue G.E."/>
            <person name="Fisher S."/>
            <person name="Freeman R.M."/>
            <person name="Gunawardena J."/>
            <person name="Chu W."/>
            <person name="Stover N.A."/>
            <person name="Gregory B.D."/>
            <person name="Nowacki M."/>
            <person name="Derisi J."/>
            <person name="Roy S.W."/>
            <person name="Marshall W.F."/>
            <person name="Sood P."/>
        </authorList>
    </citation>
    <scope>NUCLEOTIDE SEQUENCE [LARGE SCALE GENOMIC DNA]</scope>
    <source>
        <strain evidence="1">WM001</strain>
    </source>
</reference>
<evidence type="ECO:0000313" key="1">
    <source>
        <dbReference type="EMBL" id="OMJ76286.1"/>
    </source>
</evidence>
<keyword evidence="2" id="KW-1185">Reference proteome</keyword>
<evidence type="ECO:0000313" key="2">
    <source>
        <dbReference type="Proteomes" id="UP000187209"/>
    </source>
</evidence>
<accession>A0A1R2BHN9</accession>
<organism evidence="1 2">
    <name type="scientific">Stentor coeruleus</name>
    <dbReference type="NCBI Taxonomy" id="5963"/>
    <lineage>
        <taxon>Eukaryota</taxon>
        <taxon>Sar</taxon>
        <taxon>Alveolata</taxon>
        <taxon>Ciliophora</taxon>
        <taxon>Postciliodesmatophora</taxon>
        <taxon>Heterotrichea</taxon>
        <taxon>Heterotrichida</taxon>
        <taxon>Stentoridae</taxon>
        <taxon>Stentor</taxon>
    </lineage>
</organism>
<dbReference type="OrthoDB" id="320822at2759"/>
<sequence length="161" mass="19182">MFDGRFTLSSSSSNPQLHEYYRVYFDKPPRKKQDRILIGNKPRNAYPNLKSSLENFSKRIPLSGKSSRLAKIKEQAWDSNFHVKVSKDNLCIYKDCREYFDNPQKINYKIPFRGNTRSPILQFTERSKKLALPEKFFWSSLYEPISERNLVKHRSKRSYFS</sequence>
<protein>
    <submittedName>
        <fullName evidence="1">Uncharacterized protein</fullName>
    </submittedName>
</protein>
<dbReference type="EMBL" id="MPUH01000640">
    <property type="protein sequence ID" value="OMJ76286.1"/>
    <property type="molecule type" value="Genomic_DNA"/>
</dbReference>